<dbReference type="RefSeq" id="WP_225809651.1">
    <property type="nucleotide sequence ID" value="NZ_CABVOU010000015.1"/>
</dbReference>
<dbReference type="Pfam" id="PF02826">
    <property type="entry name" value="2-Hacid_dh_C"/>
    <property type="match status" value="1"/>
</dbReference>
<evidence type="ECO:0000256" key="3">
    <source>
        <dbReference type="ARBA" id="ARBA00023027"/>
    </source>
</evidence>
<keyword evidence="1" id="KW-0521">NADP</keyword>
<dbReference type="GO" id="GO:0005829">
    <property type="term" value="C:cytosol"/>
    <property type="evidence" value="ECO:0007669"/>
    <property type="project" value="TreeGrafter"/>
</dbReference>
<feature type="domain" description="D-isomer specific 2-hydroxyacid dehydrogenase NAD-binding" evidence="6">
    <location>
        <begin position="109"/>
        <end position="281"/>
    </location>
</feature>
<dbReference type="InterPro" id="IPR006140">
    <property type="entry name" value="D-isomer_DH_NAD-bd"/>
</dbReference>
<dbReference type="CDD" id="cd12156">
    <property type="entry name" value="HPPR"/>
    <property type="match status" value="1"/>
</dbReference>
<keyword evidence="7" id="KW-0670">Pyruvate</keyword>
<dbReference type="InterPro" id="IPR036291">
    <property type="entry name" value="NAD(P)-bd_dom_sf"/>
</dbReference>
<keyword evidence="2 4" id="KW-0560">Oxidoreductase</keyword>
<gene>
    <name evidence="7" type="primary">ghrB_1</name>
    <name evidence="7" type="ORF">HALO32_00363</name>
</gene>
<evidence type="ECO:0000313" key="8">
    <source>
        <dbReference type="Proteomes" id="UP000326725"/>
    </source>
</evidence>
<dbReference type="FunFam" id="3.40.50.720:FF:000213">
    <property type="entry name" value="Putative 2-hydroxyacid dehydrogenase"/>
    <property type="match status" value="1"/>
</dbReference>
<organism evidence="7 8">
    <name type="scientific">Halomonas lysinitropha</name>
    <dbReference type="NCBI Taxonomy" id="2607506"/>
    <lineage>
        <taxon>Bacteria</taxon>
        <taxon>Pseudomonadati</taxon>
        <taxon>Pseudomonadota</taxon>
        <taxon>Gammaproteobacteria</taxon>
        <taxon>Oceanospirillales</taxon>
        <taxon>Halomonadaceae</taxon>
        <taxon>Halomonas</taxon>
    </lineage>
</organism>
<dbReference type="InterPro" id="IPR006139">
    <property type="entry name" value="D-isomer_2_OHA_DH_cat_dom"/>
</dbReference>
<keyword evidence="8" id="KW-1185">Reference proteome</keyword>
<proteinExistence type="inferred from homology"/>
<dbReference type="GO" id="GO:0016618">
    <property type="term" value="F:hydroxypyruvate reductase [NAD(P)H] activity"/>
    <property type="evidence" value="ECO:0007669"/>
    <property type="project" value="TreeGrafter"/>
</dbReference>
<evidence type="ECO:0000256" key="1">
    <source>
        <dbReference type="ARBA" id="ARBA00022857"/>
    </source>
</evidence>
<evidence type="ECO:0000256" key="4">
    <source>
        <dbReference type="RuleBase" id="RU003719"/>
    </source>
</evidence>
<accession>A0A5K1I2T8</accession>
<feature type="domain" description="D-isomer specific 2-hydroxyacid dehydrogenase catalytic" evidence="5">
    <location>
        <begin position="17"/>
        <end position="312"/>
    </location>
</feature>
<dbReference type="PANTHER" id="PTHR10996:SF178">
    <property type="entry name" value="2-HYDROXYACID DEHYDROGENASE YGL185C-RELATED"/>
    <property type="match status" value="1"/>
</dbReference>
<name>A0A5K1I2T8_9GAMM</name>
<comment type="similarity">
    <text evidence="4">Belongs to the D-isomer specific 2-hydroxyacid dehydrogenase family.</text>
</comment>
<dbReference type="Pfam" id="PF00389">
    <property type="entry name" value="2-Hacid_dh"/>
    <property type="match status" value="1"/>
</dbReference>
<dbReference type="SUPFAM" id="SSF52283">
    <property type="entry name" value="Formate/glycerate dehydrogenase catalytic domain-like"/>
    <property type="match status" value="1"/>
</dbReference>
<reference evidence="7 8" key="1">
    <citation type="submission" date="2019-09" db="EMBL/GenBank/DDBJ databases">
        <authorList>
            <person name="Criscuolo A."/>
        </authorList>
    </citation>
    <scope>NUCLEOTIDE SEQUENCE [LARGE SCALE GENOMIC DNA]</scope>
    <source>
        <strain evidence="8">3(2)</strain>
    </source>
</reference>
<dbReference type="Proteomes" id="UP000326725">
    <property type="component" value="Unassembled WGS sequence"/>
</dbReference>
<dbReference type="EMBL" id="CABVOU010000015">
    <property type="protein sequence ID" value="VVZ94313.1"/>
    <property type="molecule type" value="Genomic_DNA"/>
</dbReference>
<evidence type="ECO:0000259" key="5">
    <source>
        <dbReference type="Pfam" id="PF00389"/>
    </source>
</evidence>
<sequence length="322" mass="34978">MKDIEILVPVPMREMITDQLDETFILHRLWEQTDPESYLDEVAPRIRGLAAGGHRAIDAALLDRLPALEIVSCFGVGYDHVDAAYAGKKGVIVTNTPDVLTDEVADAAVGLLIATLRQFPQADRFVREGKWLEGAFPLTPSLRERTIGMVGLGRIGHAIARRLEAFGVDVIYHSRTPKQNVAYPHYPSLTEMARDADVLVVTTPGGPGTQHLIDSAVLEALGSRGVLINIARGSVVDEQALITALQNETILTAGLDVFENEPEVPQALIDMEHVVLLPHVGSGSVHTRDAMGQLVVDNLRSWFAGKGPLTPVVETPYPPTSR</sequence>
<dbReference type="EC" id="1.1.1.79" evidence="7"/>
<evidence type="ECO:0000313" key="7">
    <source>
        <dbReference type="EMBL" id="VVZ94313.1"/>
    </source>
</evidence>
<evidence type="ECO:0000256" key="2">
    <source>
        <dbReference type="ARBA" id="ARBA00023002"/>
    </source>
</evidence>
<dbReference type="AlphaFoldDB" id="A0A5K1I2T8"/>
<dbReference type="PANTHER" id="PTHR10996">
    <property type="entry name" value="2-HYDROXYACID DEHYDROGENASE-RELATED"/>
    <property type="match status" value="1"/>
</dbReference>
<dbReference type="GO" id="GO:0030267">
    <property type="term" value="F:glyoxylate reductase (NADPH) activity"/>
    <property type="evidence" value="ECO:0007669"/>
    <property type="project" value="UniProtKB-EC"/>
</dbReference>
<dbReference type="SUPFAM" id="SSF51735">
    <property type="entry name" value="NAD(P)-binding Rossmann-fold domains"/>
    <property type="match status" value="1"/>
</dbReference>
<evidence type="ECO:0000259" key="6">
    <source>
        <dbReference type="Pfam" id="PF02826"/>
    </source>
</evidence>
<dbReference type="Gene3D" id="3.40.50.720">
    <property type="entry name" value="NAD(P)-binding Rossmann-like Domain"/>
    <property type="match status" value="2"/>
</dbReference>
<protein>
    <submittedName>
        <fullName evidence="7">Glyoxylate/hydroxypyruvate reductase B</fullName>
        <ecNumber evidence="7">1.1.1.79</ecNumber>
    </submittedName>
</protein>
<dbReference type="InterPro" id="IPR050223">
    <property type="entry name" value="D-isomer_2-hydroxyacid_DH"/>
</dbReference>
<dbReference type="GO" id="GO:0051287">
    <property type="term" value="F:NAD binding"/>
    <property type="evidence" value="ECO:0007669"/>
    <property type="project" value="InterPro"/>
</dbReference>
<keyword evidence="3" id="KW-0520">NAD</keyword>